<dbReference type="GO" id="GO:0005524">
    <property type="term" value="F:ATP binding"/>
    <property type="evidence" value="ECO:0007669"/>
    <property type="project" value="UniProtKB-KW"/>
</dbReference>
<proteinExistence type="predicted"/>
<comment type="catalytic activity">
    <reaction evidence="17">
        <text>L-threonyl-[protein] + ATP = O-phospho-L-threonyl-[protein] + ADP + H(+)</text>
        <dbReference type="Rhea" id="RHEA:46608"/>
        <dbReference type="Rhea" id="RHEA-COMP:11060"/>
        <dbReference type="Rhea" id="RHEA-COMP:11605"/>
        <dbReference type="ChEBI" id="CHEBI:15378"/>
        <dbReference type="ChEBI" id="CHEBI:30013"/>
        <dbReference type="ChEBI" id="CHEBI:30616"/>
        <dbReference type="ChEBI" id="CHEBI:61977"/>
        <dbReference type="ChEBI" id="CHEBI:456216"/>
        <dbReference type="EC" id="2.7.11.1"/>
    </reaction>
</comment>
<dbReference type="EMBL" id="JANQDX010000003">
    <property type="protein sequence ID" value="KAL0926680.1"/>
    <property type="molecule type" value="Genomic_DNA"/>
</dbReference>
<dbReference type="FunFam" id="1.10.510.10:FF:000343">
    <property type="entry name" value="Cysteine-rich receptor-like protein kinase 28"/>
    <property type="match status" value="1"/>
</dbReference>
<evidence type="ECO:0000256" key="3">
    <source>
        <dbReference type="ARBA" id="ARBA00022527"/>
    </source>
</evidence>
<feature type="signal peptide" evidence="21">
    <location>
        <begin position="1"/>
        <end position="26"/>
    </location>
</feature>
<feature type="region of interest" description="Disordered" evidence="19">
    <location>
        <begin position="260"/>
        <end position="279"/>
    </location>
</feature>
<name>A0ABD0VNS1_DENTH</name>
<evidence type="ECO:0000256" key="19">
    <source>
        <dbReference type="SAM" id="MobiDB-lite"/>
    </source>
</evidence>
<dbReference type="CDD" id="cd23509">
    <property type="entry name" value="Gnk2-like"/>
    <property type="match status" value="2"/>
</dbReference>
<evidence type="ECO:0000256" key="9">
    <source>
        <dbReference type="ARBA" id="ARBA00022741"/>
    </source>
</evidence>
<dbReference type="Gene3D" id="3.30.200.20">
    <property type="entry name" value="Phosphorylase Kinase, domain 1"/>
    <property type="match status" value="1"/>
</dbReference>
<dbReference type="InterPro" id="IPR000719">
    <property type="entry name" value="Prot_kinase_dom"/>
</dbReference>
<dbReference type="AlphaFoldDB" id="A0ABD0VNS1"/>
<dbReference type="GO" id="GO:0004674">
    <property type="term" value="F:protein serine/threonine kinase activity"/>
    <property type="evidence" value="ECO:0007669"/>
    <property type="project" value="UniProtKB-KW"/>
</dbReference>
<protein>
    <recommendedName>
        <fullName evidence="2">non-specific serine/threonine protein kinase</fullName>
        <ecNumber evidence="2">2.7.11.1</ecNumber>
    </recommendedName>
</protein>
<comment type="caution">
    <text evidence="24">The sequence shown here is derived from an EMBL/GenBank/DDBJ whole genome shotgun (WGS) entry which is preliminary data.</text>
</comment>
<keyword evidence="8" id="KW-0677">Repeat</keyword>
<dbReference type="InterPro" id="IPR008271">
    <property type="entry name" value="Ser/Thr_kinase_AS"/>
</dbReference>
<dbReference type="Gene3D" id="3.30.430.20">
    <property type="entry name" value="Gnk2 domain, C-X8-C-X2-C motif"/>
    <property type="match status" value="2"/>
</dbReference>
<keyword evidence="15" id="KW-0675">Receptor</keyword>
<evidence type="ECO:0000256" key="21">
    <source>
        <dbReference type="SAM" id="SignalP"/>
    </source>
</evidence>
<dbReference type="SMART" id="SM00220">
    <property type="entry name" value="S_TKc"/>
    <property type="match status" value="1"/>
</dbReference>
<keyword evidence="25" id="KW-1185">Reference proteome</keyword>
<evidence type="ECO:0000256" key="12">
    <source>
        <dbReference type="ARBA" id="ARBA00022989"/>
    </source>
</evidence>
<evidence type="ECO:0000256" key="2">
    <source>
        <dbReference type="ARBA" id="ARBA00012513"/>
    </source>
</evidence>
<keyword evidence="14" id="KW-1015">Disulfide bond</keyword>
<organism evidence="24 25">
    <name type="scientific">Dendrobium thyrsiflorum</name>
    <name type="common">Pinecone-like raceme dendrobium</name>
    <name type="synonym">Orchid</name>
    <dbReference type="NCBI Taxonomy" id="117978"/>
    <lineage>
        <taxon>Eukaryota</taxon>
        <taxon>Viridiplantae</taxon>
        <taxon>Streptophyta</taxon>
        <taxon>Embryophyta</taxon>
        <taxon>Tracheophyta</taxon>
        <taxon>Spermatophyta</taxon>
        <taxon>Magnoliopsida</taxon>
        <taxon>Liliopsida</taxon>
        <taxon>Asparagales</taxon>
        <taxon>Orchidaceae</taxon>
        <taxon>Epidendroideae</taxon>
        <taxon>Malaxideae</taxon>
        <taxon>Dendrobiinae</taxon>
        <taxon>Dendrobium</taxon>
    </lineage>
</organism>
<dbReference type="PANTHER" id="PTHR27002">
    <property type="entry name" value="RECEPTOR-LIKE SERINE/THREONINE-PROTEIN KINASE SD1-8"/>
    <property type="match status" value="1"/>
</dbReference>
<evidence type="ECO:0000256" key="11">
    <source>
        <dbReference type="ARBA" id="ARBA00022840"/>
    </source>
</evidence>
<keyword evidence="4" id="KW-0597">Phosphoprotein</keyword>
<keyword evidence="9" id="KW-0547">Nucleotide-binding</keyword>
<dbReference type="PANTHER" id="PTHR27002:SF181">
    <property type="entry name" value="RECEPTOR-LIKE SERINE_THREONINE-PROTEIN KINASE"/>
    <property type="match status" value="1"/>
</dbReference>
<evidence type="ECO:0000259" key="23">
    <source>
        <dbReference type="PROSITE" id="PS51473"/>
    </source>
</evidence>
<evidence type="ECO:0000256" key="1">
    <source>
        <dbReference type="ARBA" id="ARBA00004167"/>
    </source>
</evidence>
<feature type="chain" id="PRO_5044791987" description="non-specific serine/threonine protein kinase" evidence="21">
    <location>
        <begin position="27"/>
        <end position="708"/>
    </location>
</feature>
<dbReference type="CDD" id="cd14066">
    <property type="entry name" value="STKc_IRAK"/>
    <property type="match status" value="1"/>
</dbReference>
<dbReference type="Proteomes" id="UP001552299">
    <property type="component" value="Unassembled WGS sequence"/>
</dbReference>
<evidence type="ECO:0000259" key="22">
    <source>
        <dbReference type="PROSITE" id="PS50011"/>
    </source>
</evidence>
<keyword evidence="5" id="KW-0808">Transferase</keyword>
<feature type="domain" description="Gnk2-homologous" evidence="23">
    <location>
        <begin position="26"/>
        <end position="135"/>
    </location>
</feature>
<dbReference type="PROSITE" id="PS50011">
    <property type="entry name" value="PROTEIN_KINASE_DOM"/>
    <property type="match status" value="1"/>
</dbReference>
<evidence type="ECO:0000256" key="8">
    <source>
        <dbReference type="ARBA" id="ARBA00022737"/>
    </source>
</evidence>
<evidence type="ECO:0000256" key="18">
    <source>
        <dbReference type="ARBA" id="ARBA00048679"/>
    </source>
</evidence>
<evidence type="ECO:0000313" key="24">
    <source>
        <dbReference type="EMBL" id="KAL0926680.1"/>
    </source>
</evidence>
<keyword evidence="12 20" id="KW-1133">Transmembrane helix</keyword>
<evidence type="ECO:0000256" key="5">
    <source>
        <dbReference type="ARBA" id="ARBA00022679"/>
    </source>
</evidence>
<keyword evidence="10" id="KW-0418">Kinase</keyword>
<comment type="catalytic activity">
    <reaction evidence="18">
        <text>L-seryl-[protein] + ATP = O-phospho-L-seryl-[protein] + ADP + H(+)</text>
        <dbReference type="Rhea" id="RHEA:17989"/>
        <dbReference type="Rhea" id="RHEA-COMP:9863"/>
        <dbReference type="Rhea" id="RHEA-COMP:11604"/>
        <dbReference type="ChEBI" id="CHEBI:15378"/>
        <dbReference type="ChEBI" id="CHEBI:29999"/>
        <dbReference type="ChEBI" id="CHEBI:30616"/>
        <dbReference type="ChEBI" id="CHEBI:83421"/>
        <dbReference type="ChEBI" id="CHEBI:456216"/>
        <dbReference type="EC" id="2.7.11.1"/>
    </reaction>
</comment>
<dbReference type="PROSITE" id="PS51473">
    <property type="entry name" value="GNK2"/>
    <property type="match status" value="2"/>
</dbReference>
<dbReference type="InterPro" id="IPR011009">
    <property type="entry name" value="Kinase-like_dom_sf"/>
</dbReference>
<dbReference type="SUPFAM" id="SSF56112">
    <property type="entry name" value="Protein kinase-like (PK-like)"/>
    <property type="match status" value="1"/>
</dbReference>
<evidence type="ECO:0000256" key="7">
    <source>
        <dbReference type="ARBA" id="ARBA00022729"/>
    </source>
</evidence>
<keyword evidence="13 20" id="KW-0472">Membrane</keyword>
<keyword evidence="7 21" id="KW-0732">Signal</keyword>
<evidence type="ECO:0000256" key="13">
    <source>
        <dbReference type="ARBA" id="ARBA00023136"/>
    </source>
</evidence>
<feature type="domain" description="Gnk2-homologous" evidence="23">
    <location>
        <begin position="141"/>
        <end position="243"/>
    </location>
</feature>
<evidence type="ECO:0000256" key="20">
    <source>
        <dbReference type="SAM" id="Phobius"/>
    </source>
</evidence>
<dbReference type="PROSITE" id="PS00108">
    <property type="entry name" value="PROTEIN_KINASE_ST"/>
    <property type="match status" value="1"/>
</dbReference>
<evidence type="ECO:0000256" key="10">
    <source>
        <dbReference type="ARBA" id="ARBA00022777"/>
    </source>
</evidence>
<dbReference type="InterPro" id="IPR002902">
    <property type="entry name" value="GNK2"/>
</dbReference>
<dbReference type="FunFam" id="3.30.200.20:FF:000195">
    <property type="entry name" value="G-type lectin S-receptor-like serine/threonine-protein kinase"/>
    <property type="match status" value="1"/>
</dbReference>
<reference evidence="24 25" key="1">
    <citation type="journal article" date="2024" name="Plant Biotechnol. J.">
        <title>Dendrobium thyrsiflorum genome and its molecular insights into genes involved in important horticultural traits.</title>
        <authorList>
            <person name="Chen B."/>
            <person name="Wang J.Y."/>
            <person name="Zheng P.J."/>
            <person name="Li K.L."/>
            <person name="Liang Y.M."/>
            <person name="Chen X.F."/>
            <person name="Zhang C."/>
            <person name="Zhao X."/>
            <person name="He X."/>
            <person name="Zhang G.Q."/>
            <person name="Liu Z.J."/>
            <person name="Xu Q."/>
        </authorList>
    </citation>
    <scope>NUCLEOTIDE SEQUENCE [LARGE SCALE GENOMIC DNA]</scope>
    <source>
        <strain evidence="24">GZMU011</strain>
    </source>
</reference>
<evidence type="ECO:0000256" key="14">
    <source>
        <dbReference type="ARBA" id="ARBA00023157"/>
    </source>
</evidence>
<evidence type="ECO:0000313" key="25">
    <source>
        <dbReference type="Proteomes" id="UP001552299"/>
    </source>
</evidence>
<dbReference type="InterPro" id="IPR001245">
    <property type="entry name" value="Ser-Thr/Tyr_kinase_cat_dom"/>
</dbReference>
<dbReference type="Pfam" id="PF07714">
    <property type="entry name" value="PK_Tyr_Ser-Thr"/>
    <property type="match status" value="1"/>
</dbReference>
<keyword evidence="3" id="KW-0723">Serine/threonine-protein kinase</keyword>
<dbReference type="Gene3D" id="1.10.510.10">
    <property type="entry name" value="Transferase(Phosphotransferase) domain 1"/>
    <property type="match status" value="1"/>
</dbReference>
<keyword evidence="16" id="KW-0325">Glycoprotein</keyword>
<accession>A0ABD0VNS1</accession>
<sequence>MPSPPAGLALRLLFQLILLFHLQADSANIIKYCSDDNFTSSNPYASNLQVLLSNLTASAPTSSTLSSTFSVGTSPATQIFGLSQCRPDVSTAICADCLSDAAATATGNSSDGCGNHKSATLRFDYCLLRYSDRLFFGIPDETLHISVWNLDNASNPAVFDSQLHSLLRDLSPKAASAASRFAVGMRTPEDLDNIYGMAWCTPDLFTSDCAECLYDAAGLLDSRRTGGLVAFPSCLVRFEVFLFFSLSAIPPPAVQPAEAEEPTAQSLALDNGGENAGRKGKNKTNKILLLIAIFGAVTSSTLSAILIILLIRSKALQRIRTRFWINKVDLKNSADSLLFELSVLRKATNNFSEENKLGEGGFGPVYKGVLADGQQVAVKRLSGTSKQGLAEMKNEVLFVAKLQHRNLVRLLGCCLEENEKLLVYEYLPNTSLDKFLFDPARKMFLDWETRFKIIEGIGRGLLYLHEDSRLRIIHRDLKASNILLDANMNPKISDFGLAKLFPIDETQRNASHIAGTYGYMAPEYALHGLFSTKSDVFSFGVLILEIITGRRNSGFQGSDHAMNLLSYVWQYYKKQMAIKVVDRSLCDKFQSQEVLKCLQIGLLCVEDNQRLRPNVASLVVMLSSQSVMLPALAKPAFTGDASICSEDFSVASIDLDLTKLNEKMDGVSGKKDDDHSSFSRNKFKQRFANYTSASPSVNDLTITEMEVR</sequence>
<gene>
    <name evidence="24" type="ORF">M5K25_002925</name>
</gene>
<keyword evidence="11" id="KW-0067">ATP-binding</keyword>
<evidence type="ECO:0000256" key="17">
    <source>
        <dbReference type="ARBA" id="ARBA00047899"/>
    </source>
</evidence>
<comment type="subcellular location">
    <subcellularLocation>
        <location evidence="1">Membrane</location>
        <topology evidence="1">Single-pass membrane protein</topology>
    </subcellularLocation>
</comment>
<feature type="domain" description="Protein kinase" evidence="22">
    <location>
        <begin position="351"/>
        <end position="628"/>
    </location>
</feature>
<dbReference type="EC" id="2.7.11.1" evidence="2"/>
<feature type="transmembrane region" description="Helical" evidence="20">
    <location>
        <begin position="287"/>
        <end position="311"/>
    </location>
</feature>
<evidence type="ECO:0000256" key="6">
    <source>
        <dbReference type="ARBA" id="ARBA00022692"/>
    </source>
</evidence>
<evidence type="ECO:0000256" key="16">
    <source>
        <dbReference type="ARBA" id="ARBA00023180"/>
    </source>
</evidence>
<dbReference type="InterPro" id="IPR038408">
    <property type="entry name" value="GNK2_sf"/>
</dbReference>
<dbReference type="GO" id="GO:0016020">
    <property type="term" value="C:membrane"/>
    <property type="evidence" value="ECO:0007669"/>
    <property type="project" value="UniProtKB-SubCell"/>
</dbReference>
<dbReference type="Pfam" id="PF01657">
    <property type="entry name" value="Stress-antifung"/>
    <property type="match status" value="2"/>
</dbReference>
<evidence type="ECO:0000256" key="4">
    <source>
        <dbReference type="ARBA" id="ARBA00022553"/>
    </source>
</evidence>
<evidence type="ECO:0000256" key="15">
    <source>
        <dbReference type="ARBA" id="ARBA00023170"/>
    </source>
</evidence>
<keyword evidence="6 20" id="KW-0812">Transmembrane</keyword>